<evidence type="ECO:0000313" key="3">
    <source>
        <dbReference type="Proteomes" id="UP000324222"/>
    </source>
</evidence>
<reference evidence="2 3" key="1">
    <citation type="submission" date="2019-05" db="EMBL/GenBank/DDBJ databases">
        <title>Another draft genome of Portunus trituberculatus and its Hox gene families provides insights of decapod evolution.</title>
        <authorList>
            <person name="Jeong J.-H."/>
            <person name="Song I."/>
            <person name="Kim S."/>
            <person name="Choi T."/>
            <person name="Kim D."/>
            <person name="Ryu S."/>
            <person name="Kim W."/>
        </authorList>
    </citation>
    <scope>NUCLEOTIDE SEQUENCE [LARGE SCALE GENOMIC DNA]</scope>
    <source>
        <tissue evidence="2">Muscle</tissue>
    </source>
</reference>
<dbReference type="EMBL" id="VSRR010041091">
    <property type="protein sequence ID" value="MPC75423.1"/>
    <property type="molecule type" value="Genomic_DNA"/>
</dbReference>
<feature type="compositionally biased region" description="Low complexity" evidence="1">
    <location>
        <begin position="1"/>
        <end position="10"/>
    </location>
</feature>
<evidence type="ECO:0000313" key="2">
    <source>
        <dbReference type="EMBL" id="MPC75423.1"/>
    </source>
</evidence>
<dbReference type="AlphaFoldDB" id="A0A5B7HZJ8"/>
<evidence type="ECO:0000256" key="1">
    <source>
        <dbReference type="SAM" id="MobiDB-lite"/>
    </source>
</evidence>
<comment type="caution">
    <text evidence="2">The sequence shown here is derived from an EMBL/GenBank/DDBJ whole genome shotgun (WGS) entry which is preliminary data.</text>
</comment>
<accession>A0A5B7HZJ8</accession>
<gene>
    <name evidence="2" type="ORF">E2C01_069810</name>
</gene>
<name>A0A5B7HZJ8_PORTR</name>
<dbReference type="Proteomes" id="UP000324222">
    <property type="component" value="Unassembled WGS sequence"/>
</dbReference>
<feature type="region of interest" description="Disordered" evidence="1">
    <location>
        <begin position="1"/>
        <end position="41"/>
    </location>
</feature>
<keyword evidence="3" id="KW-1185">Reference proteome</keyword>
<organism evidence="2 3">
    <name type="scientific">Portunus trituberculatus</name>
    <name type="common">Swimming crab</name>
    <name type="synonym">Neptunus trituberculatus</name>
    <dbReference type="NCBI Taxonomy" id="210409"/>
    <lineage>
        <taxon>Eukaryota</taxon>
        <taxon>Metazoa</taxon>
        <taxon>Ecdysozoa</taxon>
        <taxon>Arthropoda</taxon>
        <taxon>Crustacea</taxon>
        <taxon>Multicrustacea</taxon>
        <taxon>Malacostraca</taxon>
        <taxon>Eumalacostraca</taxon>
        <taxon>Eucarida</taxon>
        <taxon>Decapoda</taxon>
        <taxon>Pleocyemata</taxon>
        <taxon>Brachyura</taxon>
        <taxon>Eubrachyura</taxon>
        <taxon>Portunoidea</taxon>
        <taxon>Portunidae</taxon>
        <taxon>Portuninae</taxon>
        <taxon>Portunus</taxon>
    </lineage>
</organism>
<protein>
    <submittedName>
        <fullName evidence="2">Uncharacterized protein</fullName>
    </submittedName>
</protein>
<proteinExistence type="predicted"/>
<sequence>MAGGRVVVRGMEGEGRGCEESGLNGWRGSGTQGVGRPAGQYARGLRGERVALRRSADTMCYGHTAAVLTGSSRKIDSAPRPCRE</sequence>